<dbReference type="PANTHER" id="PTHR37031:SF2">
    <property type="entry name" value="PHOD-LIKE PHOSPHATASE METALLOPHOSPHATASE DOMAIN-CONTAINING PROTEIN"/>
    <property type="match status" value="1"/>
</dbReference>
<accession>A0A5B0VQT7</accession>
<name>A0A5B0VQT7_9GAMM</name>
<dbReference type="Proteomes" id="UP000323161">
    <property type="component" value="Unassembled WGS sequence"/>
</dbReference>
<dbReference type="EMBL" id="VTUU01000001">
    <property type="protein sequence ID" value="KAA1176159.1"/>
    <property type="molecule type" value="Genomic_DNA"/>
</dbReference>
<feature type="domain" description="PhoD-like phosphatase metallophosphatase" evidence="2">
    <location>
        <begin position="299"/>
        <end position="535"/>
    </location>
</feature>
<gene>
    <name evidence="3" type="ORF">FWJ25_03245</name>
</gene>
<dbReference type="InterPro" id="IPR029052">
    <property type="entry name" value="Metallo-depent_PP-like"/>
</dbReference>
<dbReference type="AlphaFoldDB" id="A0A5B0VQT7"/>
<evidence type="ECO:0000256" key="1">
    <source>
        <dbReference type="SAM" id="MobiDB-lite"/>
    </source>
</evidence>
<evidence type="ECO:0000259" key="2">
    <source>
        <dbReference type="Pfam" id="PF09423"/>
    </source>
</evidence>
<dbReference type="SUPFAM" id="SSF56300">
    <property type="entry name" value="Metallo-dependent phosphatases"/>
    <property type="match status" value="1"/>
</dbReference>
<dbReference type="InterPro" id="IPR018946">
    <property type="entry name" value="PhoD-like_MPP"/>
</dbReference>
<feature type="region of interest" description="Disordered" evidence="1">
    <location>
        <begin position="254"/>
        <end position="274"/>
    </location>
</feature>
<dbReference type="RefSeq" id="WP_149598786.1">
    <property type="nucleotide sequence ID" value="NZ_VTUU01000001.1"/>
</dbReference>
<reference evidence="3 4" key="1">
    <citation type="submission" date="2019-08" db="EMBL/GenBank/DDBJ databases">
        <title>Marinobacter ZYF650 sp. nov., a marine bacterium isolated from seawater of the Mariana trench.</title>
        <authorList>
            <person name="Ahmad W."/>
        </authorList>
    </citation>
    <scope>NUCLEOTIDE SEQUENCE [LARGE SCALE GENOMIC DNA]</scope>
    <source>
        <strain evidence="3 4">ZYF650</strain>
    </source>
</reference>
<comment type="caution">
    <text evidence="3">The sequence shown here is derived from an EMBL/GenBank/DDBJ whole genome shotgun (WGS) entry which is preliminary data.</text>
</comment>
<evidence type="ECO:0000313" key="3">
    <source>
        <dbReference type="EMBL" id="KAA1176159.1"/>
    </source>
</evidence>
<dbReference type="Pfam" id="PF09423">
    <property type="entry name" value="PhoD"/>
    <property type="match status" value="1"/>
</dbReference>
<dbReference type="Gene3D" id="3.60.21.70">
    <property type="entry name" value="PhoD-like phosphatase"/>
    <property type="match status" value="1"/>
</dbReference>
<keyword evidence="4" id="KW-1185">Reference proteome</keyword>
<organism evidence="3 4">
    <name type="scientific">Marinobacter salinexigens</name>
    <dbReference type="NCBI Taxonomy" id="2919747"/>
    <lineage>
        <taxon>Bacteria</taxon>
        <taxon>Pseudomonadati</taxon>
        <taxon>Pseudomonadota</taxon>
        <taxon>Gammaproteobacteria</taxon>
        <taxon>Pseudomonadales</taxon>
        <taxon>Marinobacteraceae</taxon>
        <taxon>Marinobacter</taxon>
    </lineage>
</organism>
<dbReference type="InterPro" id="IPR038607">
    <property type="entry name" value="PhoD-like_sf"/>
</dbReference>
<protein>
    <recommendedName>
        <fullName evidence="2">PhoD-like phosphatase metallophosphatase domain-containing protein</fullName>
    </recommendedName>
</protein>
<sequence length="620" mass="69774">MMICGPVVRHANRNELNVWFVLDHIADQLELAVFADDQKQQALSTHCESTTVVAGRHCVFCMLRASLDLGDGHEEVFYEITVDGHPFGDRQLQDSLCLTGQALPSVYLPRIHQHFLQASCRKPHAAHQTSRPDQMARALEQLQQNRGTAARPSQMFLTGDQIYADDVSPLLLDYLHRLRDHLGLSDDLEHIPAGKDVFRLGKLDAREWVTRAGLGFTSSAKSSHLLSLSEYLCMYLFAFSGAAPGDDDGFASHDDLKPRLATHPRNTRDGKTPPVQYKYDLAAYEEDLANLQAFATTARNDVRRLFANIPVYMIFDDHEVTDDWNLSKANNRLLSTTELGRYTQRNALASYFLCQHWGNRPHGPGQELDDVQAFLNDTRNHSLDAWLFAKYWGYELEQTPPVAVLDTRTHREFSKRGKHSLGLMSDQKIEALGDKLANLPACPTLILVSPTPMYGFSQIEYLQLKFPTLKRTLDREPWAADETSLEALQKATCRLPGIQQVMVFSGDVHYAFARRFQPQGSNAVFWQLCSSASNNVPVGADVGLKLINKLGNCLNDRQIRYLLPEGEGFFLTSDKNIGTLTLDAQGRPQEARLLCAGAEGLYEKRYDLENYRETLSNASQ</sequence>
<proteinExistence type="predicted"/>
<dbReference type="PANTHER" id="PTHR37031">
    <property type="entry name" value="METALLOPHOSPHATASE BINDING DOMAIN PROTEIN"/>
    <property type="match status" value="1"/>
</dbReference>
<evidence type="ECO:0000313" key="4">
    <source>
        <dbReference type="Proteomes" id="UP000323161"/>
    </source>
</evidence>